<feature type="transmembrane region" description="Helical" evidence="10">
    <location>
        <begin position="227"/>
        <end position="258"/>
    </location>
</feature>
<keyword evidence="12" id="KW-1185">Reference proteome</keyword>
<comment type="similarity">
    <text evidence="8">Belongs to the binding-protein-dependent transport system permease family. LivHM subfamily.</text>
</comment>
<feature type="transmembrane region" description="Helical" evidence="10">
    <location>
        <begin position="376"/>
        <end position="395"/>
    </location>
</feature>
<name>A0ABP8JEU0_9MICO</name>
<comment type="caution">
    <text evidence="11">The sequence shown here is derived from an EMBL/GenBank/DDBJ whole genome shotgun (WGS) entry which is preliminary data.</text>
</comment>
<evidence type="ECO:0000256" key="5">
    <source>
        <dbReference type="ARBA" id="ARBA00022970"/>
    </source>
</evidence>
<feature type="transmembrane region" description="Helical" evidence="10">
    <location>
        <begin position="278"/>
        <end position="296"/>
    </location>
</feature>
<comment type="subcellular location">
    <subcellularLocation>
        <location evidence="1">Cell membrane</location>
        <topology evidence="1">Multi-pass membrane protein</topology>
    </subcellularLocation>
</comment>
<protein>
    <recommendedName>
        <fullName evidence="13">Branched-chain amino acid ABC transporter permease</fullName>
    </recommendedName>
</protein>
<organism evidence="11 12">
    <name type="scientific">Brevibacterium pityocampae</name>
    <dbReference type="NCBI Taxonomy" id="506594"/>
    <lineage>
        <taxon>Bacteria</taxon>
        <taxon>Bacillati</taxon>
        <taxon>Actinomycetota</taxon>
        <taxon>Actinomycetes</taxon>
        <taxon>Micrococcales</taxon>
        <taxon>Brevibacteriaceae</taxon>
        <taxon>Brevibacterium</taxon>
    </lineage>
</organism>
<evidence type="ECO:0000313" key="12">
    <source>
        <dbReference type="Proteomes" id="UP001500642"/>
    </source>
</evidence>
<keyword evidence="4 10" id="KW-0812">Transmembrane</keyword>
<dbReference type="PANTHER" id="PTHR11795">
    <property type="entry name" value="BRANCHED-CHAIN AMINO ACID TRANSPORT SYSTEM PERMEASE PROTEIN LIVH"/>
    <property type="match status" value="1"/>
</dbReference>
<feature type="transmembrane region" description="Helical" evidence="10">
    <location>
        <begin position="407"/>
        <end position="436"/>
    </location>
</feature>
<keyword evidence="2" id="KW-0813">Transport</keyword>
<evidence type="ECO:0000256" key="2">
    <source>
        <dbReference type="ARBA" id="ARBA00022448"/>
    </source>
</evidence>
<keyword evidence="5" id="KW-0029">Amino-acid transport</keyword>
<evidence type="ECO:0000256" key="6">
    <source>
        <dbReference type="ARBA" id="ARBA00022989"/>
    </source>
</evidence>
<evidence type="ECO:0000256" key="4">
    <source>
        <dbReference type="ARBA" id="ARBA00022692"/>
    </source>
</evidence>
<proteinExistence type="inferred from homology"/>
<evidence type="ECO:0000256" key="8">
    <source>
        <dbReference type="ARBA" id="ARBA00037998"/>
    </source>
</evidence>
<keyword evidence="6 10" id="KW-1133">Transmembrane helix</keyword>
<dbReference type="InterPro" id="IPR052157">
    <property type="entry name" value="BCAA_transport_permease"/>
</dbReference>
<feature type="transmembrane region" description="Helical" evidence="10">
    <location>
        <begin position="327"/>
        <end position="345"/>
    </location>
</feature>
<evidence type="ECO:0008006" key="13">
    <source>
        <dbReference type="Google" id="ProtNLM"/>
    </source>
</evidence>
<evidence type="ECO:0000313" key="11">
    <source>
        <dbReference type="EMBL" id="GAA4389377.1"/>
    </source>
</evidence>
<accession>A0ABP8JEU0</accession>
<keyword evidence="3" id="KW-1003">Cell membrane</keyword>
<evidence type="ECO:0000256" key="1">
    <source>
        <dbReference type="ARBA" id="ARBA00004651"/>
    </source>
</evidence>
<evidence type="ECO:0000256" key="7">
    <source>
        <dbReference type="ARBA" id="ARBA00023136"/>
    </source>
</evidence>
<dbReference type="Pfam" id="PF02653">
    <property type="entry name" value="BPD_transp_2"/>
    <property type="match status" value="1"/>
</dbReference>
<feature type="transmembrane region" description="Helical" evidence="10">
    <location>
        <begin position="193"/>
        <end position="215"/>
    </location>
</feature>
<gene>
    <name evidence="11" type="ORF">GCM10023167_15100</name>
</gene>
<dbReference type="InterPro" id="IPR001851">
    <property type="entry name" value="ABC_transp_permease"/>
</dbReference>
<feature type="region of interest" description="Disordered" evidence="9">
    <location>
        <begin position="146"/>
        <end position="178"/>
    </location>
</feature>
<evidence type="ECO:0000256" key="10">
    <source>
        <dbReference type="SAM" id="Phobius"/>
    </source>
</evidence>
<reference evidence="12" key="1">
    <citation type="journal article" date="2019" name="Int. J. Syst. Evol. Microbiol.">
        <title>The Global Catalogue of Microorganisms (GCM) 10K type strain sequencing project: providing services to taxonomists for standard genome sequencing and annotation.</title>
        <authorList>
            <consortium name="The Broad Institute Genomics Platform"/>
            <consortium name="The Broad Institute Genome Sequencing Center for Infectious Disease"/>
            <person name="Wu L."/>
            <person name="Ma J."/>
        </authorList>
    </citation>
    <scope>NUCLEOTIDE SEQUENCE [LARGE SCALE GENOMIC DNA]</scope>
    <source>
        <strain evidence="12">JCM 17808</strain>
    </source>
</reference>
<sequence length="476" mass="49012">MTHDLVRRPRWKRTALVALALGLLAILGGFLAGPAAASAVAATDTLAGGTAPVISGSLRNEGEPLAGVRITATGDAGTVETTSEDDGRWQIEVPAKGTYSVELDESTLPDGVSLADGQENPREVSFGNTTRAGVIFQFGAGGGAAAAPAPSGADDTTAVPSSPPTAGETAAPGTTTDTGTGGRAFGVVLGERALAGLTFGLILALCSVGLNLILGTTGLNNFSHGETVTLGAVLAFAFAALGLPMWLAIIAAVAGGGLYGYLNDTLLWRPLRRRRAGLVPMMIVSIGFALTVRYILQFFFGGSTRQLPYAQGPVFDLGPFSITRNNLVSMLVALAVVIIVSLLLMKSKIGKATRAVADNPALASASGIDVDRVIRIIWITGAALAALGGILYAYYRPGVTFNMGQQILLMMFAAVTLGGLGTVFGALVGSLIVGIFVEISTIWLSADLKYVGALVIMILVLVFRPQGILGRKERIG</sequence>
<feature type="transmembrane region" description="Helical" evidence="10">
    <location>
        <begin position="442"/>
        <end position="463"/>
    </location>
</feature>
<dbReference type="RefSeq" id="WP_345031128.1">
    <property type="nucleotide sequence ID" value="NZ_BAABGL010000006.1"/>
</dbReference>
<dbReference type="Proteomes" id="UP001500642">
    <property type="component" value="Unassembled WGS sequence"/>
</dbReference>
<dbReference type="EMBL" id="BAABGL010000006">
    <property type="protein sequence ID" value="GAA4389377.1"/>
    <property type="molecule type" value="Genomic_DNA"/>
</dbReference>
<evidence type="ECO:0000256" key="3">
    <source>
        <dbReference type="ARBA" id="ARBA00022475"/>
    </source>
</evidence>
<dbReference type="PANTHER" id="PTHR11795:SF445">
    <property type="entry name" value="AMINO ACID ABC TRANSPORTER PERMEASE PROTEIN"/>
    <property type="match status" value="1"/>
</dbReference>
<dbReference type="CDD" id="cd06582">
    <property type="entry name" value="TM_PBP1_LivH_like"/>
    <property type="match status" value="1"/>
</dbReference>
<evidence type="ECO:0000256" key="9">
    <source>
        <dbReference type="SAM" id="MobiDB-lite"/>
    </source>
</evidence>
<keyword evidence="7 10" id="KW-0472">Membrane</keyword>